<evidence type="ECO:0000313" key="6">
    <source>
        <dbReference type="EMBL" id="KAL3076332.1"/>
    </source>
</evidence>
<proteinExistence type="predicted"/>
<dbReference type="Pfam" id="PF13639">
    <property type="entry name" value="zf-RING_2"/>
    <property type="match status" value="1"/>
</dbReference>
<dbReference type="GO" id="GO:0008270">
    <property type="term" value="F:zinc ion binding"/>
    <property type="evidence" value="ECO:0007669"/>
    <property type="project" value="UniProtKB-KW"/>
</dbReference>
<evidence type="ECO:0000256" key="1">
    <source>
        <dbReference type="ARBA" id="ARBA00022723"/>
    </source>
</evidence>
<evidence type="ECO:0000256" key="4">
    <source>
        <dbReference type="PROSITE-ProRule" id="PRU00175"/>
    </source>
</evidence>
<keyword evidence="3" id="KW-0862">Zinc</keyword>
<evidence type="ECO:0000256" key="3">
    <source>
        <dbReference type="ARBA" id="ARBA00022833"/>
    </source>
</evidence>
<keyword evidence="2 4" id="KW-0863">Zinc-finger</keyword>
<keyword evidence="7" id="KW-1185">Reference proteome</keyword>
<dbReference type="InterPro" id="IPR013083">
    <property type="entry name" value="Znf_RING/FYVE/PHD"/>
</dbReference>
<sequence>MQNCAGKIVNWKIKYQKNTNIIVKFEFLIKFATATDQTKNFKLPFSDEELAKECENCEFDVQNEIGEELLRTKSVHFTIQVTTIDQNNDAANDNLSFVRFIELILHYPNFEKLYTINLQNLDHFGHIQKNVHFDPSQMPNRTNFAILFAEGSGQRGNEQSDEERGADFIGYSPIIPGQRMINVKMAVDFRRQIAKYAFTYKMVMELFEFEYLSKNELENADECAICLNEFEEEEKLVMIHKNERQQTKPHVFHESCIFKWFEKHRMCPMCRNEIKAKKQITLLPLLQAEDEQQYQTECENAFACLIEMAEGNDQNENSFKKSQAKIALDEMTKFVDNMNREAITLFGMEREEMSYGERMIGMENGQIVLISRQIPIKESLEIIVRNAPLQALMEMKKESAIKLLNEINCADLKFRNLALQTMQTIEIMTENETEAEEEIMAKRLRLI</sequence>
<dbReference type="Proteomes" id="UP001620645">
    <property type="component" value="Unassembled WGS sequence"/>
</dbReference>
<evidence type="ECO:0000313" key="7">
    <source>
        <dbReference type="Proteomes" id="UP001620645"/>
    </source>
</evidence>
<comment type="caution">
    <text evidence="6">The sequence shown here is derived from an EMBL/GenBank/DDBJ whole genome shotgun (WGS) entry which is preliminary data.</text>
</comment>
<dbReference type="Gene3D" id="3.30.40.10">
    <property type="entry name" value="Zinc/RING finger domain, C3HC4 (zinc finger)"/>
    <property type="match status" value="1"/>
</dbReference>
<dbReference type="SUPFAM" id="SSF57850">
    <property type="entry name" value="RING/U-box"/>
    <property type="match status" value="1"/>
</dbReference>
<dbReference type="PROSITE" id="PS50089">
    <property type="entry name" value="ZF_RING_2"/>
    <property type="match status" value="1"/>
</dbReference>
<dbReference type="EMBL" id="JBICCN010000338">
    <property type="protein sequence ID" value="KAL3076332.1"/>
    <property type="molecule type" value="Genomic_DNA"/>
</dbReference>
<dbReference type="AlphaFoldDB" id="A0ABD2IB43"/>
<reference evidence="6 7" key="1">
    <citation type="submission" date="2024-10" db="EMBL/GenBank/DDBJ databases">
        <authorList>
            <person name="Kim D."/>
        </authorList>
    </citation>
    <scope>NUCLEOTIDE SEQUENCE [LARGE SCALE GENOMIC DNA]</scope>
    <source>
        <strain evidence="6">Taebaek</strain>
    </source>
</reference>
<dbReference type="PANTHER" id="PTHR14155:SF627">
    <property type="entry name" value="OS06G0192800 PROTEIN"/>
    <property type="match status" value="1"/>
</dbReference>
<dbReference type="PANTHER" id="PTHR14155">
    <property type="entry name" value="RING FINGER DOMAIN-CONTAINING"/>
    <property type="match status" value="1"/>
</dbReference>
<accession>A0ABD2IB43</accession>
<organism evidence="6 7">
    <name type="scientific">Heterodera schachtii</name>
    <name type="common">Sugarbeet cyst nematode worm</name>
    <name type="synonym">Tylenchus schachtii</name>
    <dbReference type="NCBI Taxonomy" id="97005"/>
    <lineage>
        <taxon>Eukaryota</taxon>
        <taxon>Metazoa</taxon>
        <taxon>Ecdysozoa</taxon>
        <taxon>Nematoda</taxon>
        <taxon>Chromadorea</taxon>
        <taxon>Rhabditida</taxon>
        <taxon>Tylenchina</taxon>
        <taxon>Tylenchomorpha</taxon>
        <taxon>Tylenchoidea</taxon>
        <taxon>Heteroderidae</taxon>
        <taxon>Heteroderinae</taxon>
        <taxon>Heterodera</taxon>
    </lineage>
</organism>
<feature type="domain" description="RING-type" evidence="5">
    <location>
        <begin position="223"/>
        <end position="271"/>
    </location>
</feature>
<name>A0ABD2IB43_HETSC</name>
<gene>
    <name evidence="6" type="ORF">niasHS_013603</name>
</gene>
<dbReference type="CDD" id="cd16454">
    <property type="entry name" value="RING-H2_PA-TM-RING"/>
    <property type="match status" value="1"/>
</dbReference>
<dbReference type="InterPro" id="IPR053238">
    <property type="entry name" value="RING-H2_zinc_finger"/>
</dbReference>
<dbReference type="InterPro" id="IPR001841">
    <property type="entry name" value="Znf_RING"/>
</dbReference>
<evidence type="ECO:0000259" key="5">
    <source>
        <dbReference type="PROSITE" id="PS50089"/>
    </source>
</evidence>
<evidence type="ECO:0000256" key="2">
    <source>
        <dbReference type="ARBA" id="ARBA00022771"/>
    </source>
</evidence>
<keyword evidence="1" id="KW-0479">Metal-binding</keyword>
<protein>
    <recommendedName>
        <fullName evidence="5">RING-type domain-containing protein</fullName>
    </recommendedName>
</protein>